<evidence type="ECO:0000313" key="2">
    <source>
        <dbReference type="Proteomes" id="UP000708576"/>
    </source>
</evidence>
<reference evidence="1 2" key="1">
    <citation type="journal article" date="2015" name="Int. J. Syst. Evol. Microbiol.">
        <title>Carboxylicivirga linearis sp. nov., isolated from a sea cucumber culture pond.</title>
        <authorList>
            <person name="Wang F.Q."/>
            <person name="Zhou Y.X."/>
            <person name="Lin X.Z."/>
            <person name="Chen G.J."/>
            <person name="Du Z.J."/>
        </authorList>
    </citation>
    <scope>NUCLEOTIDE SEQUENCE [LARGE SCALE GENOMIC DNA]</scope>
    <source>
        <strain evidence="1 2">FB218</strain>
    </source>
</reference>
<dbReference type="SUPFAM" id="SSF82185">
    <property type="entry name" value="Histone H3 K4-specific methyltransferase SET7/9 N-terminal domain"/>
    <property type="match status" value="2"/>
</dbReference>
<dbReference type="Gene3D" id="2.20.110.10">
    <property type="entry name" value="Histone H3 K4-specific methyltransferase SET7/9 N-terminal domain"/>
    <property type="match status" value="2"/>
</dbReference>
<organism evidence="1 2">
    <name type="scientific">Carboxylicivirga linearis</name>
    <dbReference type="NCBI Taxonomy" id="1628157"/>
    <lineage>
        <taxon>Bacteria</taxon>
        <taxon>Pseudomonadati</taxon>
        <taxon>Bacteroidota</taxon>
        <taxon>Bacteroidia</taxon>
        <taxon>Marinilabiliales</taxon>
        <taxon>Marinilabiliaceae</taxon>
        <taxon>Carboxylicivirga</taxon>
    </lineage>
</organism>
<dbReference type="Pfam" id="PF07661">
    <property type="entry name" value="MORN_2"/>
    <property type="match status" value="5"/>
</dbReference>
<dbReference type="EMBL" id="JAGUCO010000012">
    <property type="protein sequence ID" value="MBS2099617.1"/>
    <property type="molecule type" value="Genomic_DNA"/>
</dbReference>
<dbReference type="Proteomes" id="UP000708576">
    <property type="component" value="Unassembled WGS sequence"/>
</dbReference>
<dbReference type="InterPro" id="IPR011652">
    <property type="entry name" value="MORN_2"/>
</dbReference>
<proteinExistence type="predicted"/>
<evidence type="ECO:0000313" key="1">
    <source>
        <dbReference type="EMBL" id="MBS2099617.1"/>
    </source>
</evidence>
<name>A0ABS5JXG8_9BACT</name>
<comment type="caution">
    <text evidence="1">The sequence shown here is derived from an EMBL/GenBank/DDBJ whole genome shotgun (WGS) entry which is preliminary data.</text>
</comment>
<keyword evidence="2" id="KW-1185">Reference proteome</keyword>
<protein>
    <submittedName>
        <fullName evidence="1">Toxin-antitoxin system YwqK family antitoxin</fullName>
    </submittedName>
</protein>
<accession>A0ABS5JXG8</accession>
<gene>
    <name evidence="1" type="ORF">KEM10_15080</name>
</gene>
<dbReference type="RefSeq" id="WP_212216858.1">
    <property type="nucleotide sequence ID" value="NZ_JAGUCO010000012.1"/>
</dbReference>
<sequence length="310" mass="36350">MIKNQLLLIGLLMTIINSSCQNNNTKVLETYSDDKIKTMIEYINPKDTTNIRLIAFYNSGDTNFVYSIFQNEKNGLSKFFYKNGQIKYKINYKNDQFHGESKFWYPNGQLWQQASYDNGLLVDTLLDFYENGIQKSIGVFASGKGNLKYYHPNGELWKTGKMQNGKEVGDWIYYYSNGVKSSEGTYQNGLRHGDYKMYFKTGELMESGRYSFNVITESTHYLKNGQIDSELTEFAKRNRNLVPWTEEQKQTFVSNCISDKLKENKNRGDDYCYCFVGKIELFWSYADYLTASEKEHQELMRLIERLCDYE</sequence>